<reference evidence="9 10" key="1">
    <citation type="submission" date="2023-01" db="EMBL/GenBank/DDBJ databases">
        <title>Analysis of 21 Apiospora genomes using comparative genomics revels a genus with tremendous synthesis potential of carbohydrate active enzymes and secondary metabolites.</title>
        <authorList>
            <person name="Sorensen T."/>
        </authorList>
    </citation>
    <scope>NUCLEOTIDE SEQUENCE [LARGE SCALE GENOMIC DNA]</scope>
    <source>
        <strain evidence="9 10">CBS 117206</strain>
    </source>
</reference>
<keyword evidence="10" id="KW-1185">Reference proteome</keyword>
<dbReference type="Proteomes" id="UP001392437">
    <property type="component" value="Unassembled WGS sequence"/>
</dbReference>
<evidence type="ECO:0000256" key="4">
    <source>
        <dbReference type="ARBA" id="ARBA00022741"/>
    </source>
</evidence>
<feature type="domain" description="AMP-binding enzyme C-terminal" evidence="8">
    <location>
        <begin position="459"/>
        <end position="539"/>
    </location>
</feature>
<dbReference type="InterPro" id="IPR025110">
    <property type="entry name" value="AMP-bd_C"/>
</dbReference>
<dbReference type="SUPFAM" id="SSF56801">
    <property type="entry name" value="Acetyl-CoA synthetase-like"/>
    <property type="match status" value="1"/>
</dbReference>
<dbReference type="InterPro" id="IPR020845">
    <property type="entry name" value="AMP-binding_CS"/>
</dbReference>
<keyword evidence="4" id="KW-0547">Nucleotide-binding</keyword>
<evidence type="ECO:0000256" key="5">
    <source>
        <dbReference type="ARBA" id="ARBA00022840"/>
    </source>
</evidence>
<evidence type="ECO:0000313" key="9">
    <source>
        <dbReference type="EMBL" id="KAK8096956.1"/>
    </source>
</evidence>
<evidence type="ECO:0000256" key="2">
    <source>
        <dbReference type="ARBA" id="ARBA00006432"/>
    </source>
</evidence>
<dbReference type="Pfam" id="PF00501">
    <property type="entry name" value="AMP-binding"/>
    <property type="match status" value="1"/>
</dbReference>
<proteinExistence type="inferred from homology"/>
<dbReference type="GO" id="GO:0005524">
    <property type="term" value="F:ATP binding"/>
    <property type="evidence" value="ECO:0007669"/>
    <property type="project" value="UniProtKB-KW"/>
</dbReference>
<name>A0AAW0QAN3_9PEZI</name>
<comment type="similarity">
    <text evidence="2">Belongs to the ATP-dependent AMP-binding enzyme family.</text>
</comment>
<dbReference type="EMBL" id="JAQQWP010000010">
    <property type="protein sequence ID" value="KAK8096956.1"/>
    <property type="molecule type" value="Genomic_DNA"/>
</dbReference>
<keyword evidence="6" id="KW-1133">Transmembrane helix</keyword>
<dbReference type="GO" id="GO:0019748">
    <property type="term" value="P:secondary metabolic process"/>
    <property type="evidence" value="ECO:0007669"/>
    <property type="project" value="TreeGrafter"/>
</dbReference>
<keyword evidence="6" id="KW-0812">Transmembrane</keyword>
<evidence type="ECO:0000256" key="6">
    <source>
        <dbReference type="SAM" id="Phobius"/>
    </source>
</evidence>
<dbReference type="Gene3D" id="3.40.50.12780">
    <property type="entry name" value="N-terminal domain of ligase-like"/>
    <property type="match status" value="1"/>
</dbReference>
<gene>
    <name evidence="9" type="ORF">PG999_012900</name>
</gene>
<dbReference type="InterPro" id="IPR000873">
    <property type="entry name" value="AMP-dep_synth/lig_dom"/>
</dbReference>
<dbReference type="Pfam" id="PF13193">
    <property type="entry name" value="AMP-binding_C"/>
    <property type="match status" value="1"/>
</dbReference>
<dbReference type="GO" id="GO:0016405">
    <property type="term" value="F:CoA-ligase activity"/>
    <property type="evidence" value="ECO:0007669"/>
    <property type="project" value="TreeGrafter"/>
</dbReference>
<evidence type="ECO:0000256" key="1">
    <source>
        <dbReference type="ARBA" id="ARBA00005179"/>
    </source>
</evidence>
<sequence>MSKPTALDFVSFAFDAQRDYEATKPLFIDAQVPDRSLNSIQARSLVRRLVSGFRAAGLGKGEGVLVSVSNNYLYAALLYGIIGFGGIACGVNAAYKFEELDHLTRQFEPKSIIATQESLPTVLAVAQANKIPINRIFLLDDLAAPLEPISVTSDQEYNPSQAKSNSSLGNDRETRSFTDLLHHGESDWMTLHSEEVVKTTPAIFYPTSGTSGLPKLAMLSHQNLIEQHRAIYRPVPYDVVRMLCLPCFHMFGAAWLMACPLRYGEPAYIMQRFHLETYLRNLSRFGATEAYITPPIVHMLNKTPLPVRELMSTVRWTGVGGAPIDAGALRRFQQAALQPCTTLSQVWGMTEIGIACLFHYGDKDVDLAAVGRLQPGYHIKLVDPETGREVAAEEQVPAELLVRSPNIMMGYKATPSPREEGSAWFPTGDLVEVRNGRFYIVGRNKELIKTRGWQVAPAEVEGVIMQHPGVSDCAVVGVSSSDGTTEVPRAYVIRKDPGAAAGVTCDDVYNIVKTSLASYKRLEGGVVFVDTIPRTASGKTQRFRLVGMAAASSDGAKPAEKKLSLAEWARKAAWKFVSTVKQML</sequence>
<organism evidence="9 10">
    <name type="scientific">Apiospora kogelbergensis</name>
    <dbReference type="NCBI Taxonomy" id="1337665"/>
    <lineage>
        <taxon>Eukaryota</taxon>
        <taxon>Fungi</taxon>
        <taxon>Dikarya</taxon>
        <taxon>Ascomycota</taxon>
        <taxon>Pezizomycotina</taxon>
        <taxon>Sordariomycetes</taxon>
        <taxon>Xylariomycetidae</taxon>
        <taxon>Amphisphaeriales</taxon>
        <taxon>Apiosporaceae</taxon>
        <taxon>Apiospora</taxon>
    </lineage>
</organism>
<dbReference type="Gene3D" id="3.30.300.30">
    <property type="match status" value="1"/>
</dbReference>
<keyword evidence="3" id="KW-0436">Ligase</keyword>
<keyword evidence="6" id="KW-0472">Membrane</keyword>
<accession>A0AAW0QAN3</accession>
<evidence type="ECO:0000259" key="8">
    <source>
        <dbReference type="Pfam" id="PF13193"/>
    </source>
</evidence>
<dbReference type="PANTHER" id="PTHR24096:SF317">
    <property type="entry name" value="ADENYLATE-FORMING ENZYME AFEA"/>
    <property type="match status" value="1"/>
</dbReference>
<keyword evidence="5" id="KW-0067">ATP-binding</keyword>
<dbReference type="AlphaFoldDB" id="A0AAW0QAN3"/>
<feature type="transmembrane region" description="Helical" evidence="6">
    <location>
        <begin position="72"/>
        <end position="95"/>
    </location>
</feature>
<feature type="domain" description="AMP-dependent synthetase/ligase" evidence="7">
    <location>
        <begin position="26"/>
        <end position="411"/>
    </location>
</feature>
<comment type="caution">
    <text evidence="9">The sequence shown here is derived from an EMBL/GenBank/DDBJ whole genome shotgun (WGS) entry which is preliminary data.</text>
</comment>
<evidence type="ECO:0000256" key="3">
    <source>
        <dbReference type="ARBA" id="ARBA00022598"/>
    </source>
</evidence>
<dbReference type="InterPro" id="IPR045851">
    <property type="entry name" value="AMP-bd_C_sf"/>
</dbReference>
<dbReference type="PROSITE" id="PS00455">
    <property type="entry name" value="AMP_BINDING"/>
    <property type="match status" value="1"/>
</dbReference>
<comment type="pathway">
    <text evidence="1">Secondary metabolite biosynthesis.</text>
</comment>
<dbReference type="InterPro" id="IPR042099">
    <property type="entry name" value="ANL_N_sf"/>
</dbReference>
<evidence type="ECO:0000313" key="10">
    <source>
        <dbReference type="Proteomes" id="UP001392437"/>
    </source>
</evidence>
<evidence type="ECO:0000259" key="7">
    <source>
        <dbReference type="Pfam" id="PF00501"/>
    </source>
</evidence>
<protein>
    <submittedName>
        <fullName evidence="9">Adenylate-forming enzyme AfeA</fullName>
    </submittedName>
</protein>
<dbReference type="PANTHER" id="PTHR24096">
    <property type="entry name" value="LONG-CHAIN-FATTY-ACID--COA LIGASE"/>
    <property type="match status" value="1"/>
</dbReference>